<evidence type="ECO:0000256" key="7">
    <source>
        <dbReference type="ARBA" id="ARBA00022644"/>
    </source>
</evidence>
<dbReference type="PANTHER" id="PTHR12588:SF0">
    <property type="entry name" value="INOSITOL OXYGENASE"/>
    <property type="match status" value="1"/>
</dbReference>
<comment type="subcellular location">
    <subcellularLocation>
        <location evidence="1 13">Cytoplasm</location>
    </subcellularLocation>
</comment>
<evidence type="ECO:0000256" key="13">
    <source>
        <dbReference type="RuleBase" id="RU367039"/>
    </source>
</evidence>
<evidence type="ECO:0000256" key="12">
    <source>
        <dbReference type="ARBA" id="ARBA00048271"/>
    </source>
</evidence>
<dbReference type="PANTHER" id="PTHR12588">
    <property type="entry name" value="MYOINOSITOL OXYGENASE"/>
    <property type="match status" value="1"/>
</dbReference>
<dbReference type="Proteomes" id="UP001497512">
    <property type="component" value="Chromosome 6"/>
</dbReference>
<keyword evidence="8 13" id="KW-0479">Metal-binding</keyword>
<proteinExistence type="inferred from homology"/>
<comment type="similarity">
    <text evidence="3 13">Belongs to the myo-inositol oxygenase family.</text>
</comment>
<gene>
    <name evidence="14" type="ORF">CSSPTR1EN2_LOCUS19045</name>
</gene>
<evidence type="ECO:0000313" key="15">
    <source>
        <dbReference type="Proteomes" id="UP001497512"/>
    </source>
</evidence>
<evidence type="ECO:0000256" key="5">
    <source>
        <dbReference type="ARBA" id="ARBA00019269"/>
    </source>
</evidence>
<sequence>MGLAVDVVKHTCRSSGDDEMWHGMNQSLAIAASDHDEGSLQAARGFMTAFDMPKLNTFGQAFRNYDAESERQAGVEAFYRQNHIQQTFSFVQQMRSKHLQLNKTVMSIWDCCELLNQFVDESDPDLDEPQIEHLLQTAEAIRKDHPDEDWFHLTGLIHDLGKVLLHPTFGAEPQYSVVGDTFPVGCAFDPAIVHAEYFRDNPDSQNVLYNSKLGIYKEGCGLDNVMMSWGHDEYMYQVMKSNNTTLPPQALFIVRYHSFYSLHRSGAYTHLLNDSDHQMLPWLKEFNKYDLYSKSKVRADVEKLKPYYLSLIHKYFPNELHW</sequence>
<protein>
    <recommendedName>
        <fullName evidence="5 13">Inositol oxygenase</fullName>
        <ecNumber evidence="4 13">1.13.99.1</ecNumber>
    </recommendedName>
    <alternativeName>
        <fullName evidence="11 13">Myo-inositol oxygenase</fullName>
    </alternativeName>
</protein>
<evidence type="ECO:0000256" key="4">
    <source>
        <dbReference type="ARBA" id="ARBA00011919"/>
    </source>
</evidence>
<comment type="catalytic activity">
    <reaction evidence="12 13">
        <text>myo-inositol + O2 = D-glucuronate + H2O + H(+)</text>
        <dbReference type="Rhea" id="RHEA:23696"/>
        <dbReference type="ChEBI" id="CHEBI:15377"/>
        <dbReference type="ChEBI" id="CHEBI:15378"/>
        <dbReference type="ChEBI" id="CHEBI:15379"/>
        <dbReference type="ChEBI" id="CHEBI:17268"/>
        <dbReference type="ChEBI" id="CHEBI:58720"/>
        <dbReference type="EC" id="1.13.99.1"/>
    </reaction>
</comment>
<dbReference type="InterPro" id="IPR007828">
    <property type="entry name" value="Inositol_oxygenase"/>
</dbReference>
<evidence type="ECO:0000256" key="2">
    <source>
        <dbReference type="ARBA" id="ARBA00005167"/>
    </source>
</evidence>
<dbReference type="SUPFAM" id="SSF109604">
    <property type="entry name" value="HD-domain/PDEase-like"/>
    <property type="match status" value="1"/>
</dbReference>
<organism evidence="14 15">
    <name type="scientific">Sphagnum troendelagicum</name>
    <dbReference type="NCBI Taxonomy" id="128251"/>
    <lineage>
        <taxon>Eukaryota</taxon>
        <taxon>Viridiplantae</taxon>
        <taxon>Streptophyta</taxon>
        <taxon>Embryophyta</taxon>
        <taxon>Bryophyta</taxon>
        <taxon>Sphagnophytina</taxon>
        <taxon>Sphagnopsida</taxon>
        <taxon>Sphagnales</taxon>
        <taxon>Sphagnaceae</taxon>
        <taxon>Sphagnum</taxon>
    </lineage>
</organism>
<dbReference type="Gene3D" id="1.10.3210.10">
    <property type="entry name" value="Hypothetical protein af1432"/>
    <property type="match status" value="1"/>
</dbReference>
<accession>A0ABP0UR65</accession>
<name>A0ABP0UR65_9BRYO</name>
<comment type="pathway">
    <text evidence="2 13">Polyol metabolism; myo-inositol degradation into D-glucuronate; D-glucuronate from myo-inositol: step 1/1.</text>
</comment>
<dbReference type="Pfam" id="PF05153">
    <property type="entry name" value="MIOX"/>
    <property type="match status" value="1"/>
</dbReference>
<evidence type="ECO:0000256" key="8">
    <source>
        <dbReference type="ARBA" id="ARBA00022723"/>
    </source>
</evidence>
<evidence type="ECO:0000256" key="1">
    <source>
        <dbReference type="ARBA" id="ARBA00004496"/>
    </source>
</evidence>
<keyword evidence="6 13" id="KW-0963">Cytoplasm</keyword>
<dbReference type="EMBL" id="OZ019898">
    <property type="protein sequence ID" value="CAK9228405.1"/>
    <property type="molecule type" value="Genomic_DNA"/>
</dbReference>
<keyword evidence="7" id="KW-0060">Ascorbate biosynthesis</keyword>
<reference evidence="14" key="1">
    <citation type="submission" date="2024-02" db="EMBL/GenBank/DDBJ databases">
        <authorList>
            <consortium name="ELIXIR-Norway"/>
            <consortium name="Elixir Norway"/>
        </authorList>
    </citation>
    <scope>NUCLEOTIDE SEQUENCE</scope>
</reference>
<keyword evidence="15" id="KW-1185">Reference proteome</keyword>
<dbReference type="EC" id="1.13.99.1" evidence="4 13"/>
<evidence type="ECO:0000313" key="14">
    <source>
        <dbReference type="EMBL" id="CAK9228405.1"/>
    </source>
</evidence>
<evidence type="ECO:0000256" key="9">
    <source>
        <dbReference type="ARBA" id="ARBA00023002"/>
    </source>
</evidence>
<evidence type="ECO:0000256" key="10">
    <source>
        <dbReference type="ARBA" id="ARBA00023004"/>
    </source>
</evidence>
<comment type="cofactor">
    <cofactor evidence="13">
        <name>Fe cation</name>
        <dbReference type="ChEBI" id="CHEBI:24875"/>
    </cofactor>
    <text evidence="13">Binds 2 iron ions per subunit.</text>
</comment>
<evidence type="ECO:0000256" key="6">
    <source>
        <dbReference type="ARBA" id="ARBA00022490"/>
    </source>
</evidence>
<evidence type="ECO:0000256" key="11">
    <source>
        <dbReference type="ARBA" id="ARBA00029668"/>
    </source>
</evidence>
<keyword evidence="10 13" id="KW-0408">Iron</keyword>
<keyword evidence="9 13" id="KW-0560">Oxidoreductase</keyword>
<evidence type="ECO:0000256" key="3">
    <source>
        <dbReference type="ARBA" id="ARBA00005286"/>
    </source>
</evidence>